<reference evidence="2 3" key="1">
    <citation type="journal article" date="2020" name="Int. J. Syst. Evol. Microbiol.">
        <title>Sulfuracidifex tepidarius gen. nov., sp. nov. and transfer of Sulfolobus metallicus Huber and Stetter 1992 to the genus Sulfuracidifex as Sulfuracidifex metallicus comb. nov.</title>
        <authorList>
            <person name="Itoh T."/>
            <person name="Miura T."/>
            <person name="Sakai H.D."/>
            <person name="Kato S."/>
            <person name="Ohkuma M."/>
            <person name="Takashina T."/>
        </authorList>
    </citation>
    <scope>NUCLEOTIDE SEQUENCE [LARGE SCALE GENOMIC DNA]</scope>
    <source>
        <strain evidence="2 3">IC-006</strain>
    </source>
</reference>
<dbReference type="Pfam" id="PF01812">
    <property type="entry name" value="5-FTHF_cyc-lig"/>
    <property type="match status" value="1"/>
</dbReference>
<gene>
    <name evidence="2" type="ORF">IC006_0823</name>
</gene>
<dbReference type="GO" id="GO:0003723">
    <property type="term" value="F:RNA binding"/>
    <property type="evidence" value="ECO:0007669"/>
    <property type="project" value="UniProtKB-KW"/>
</dbReference>
<dbReference type="RefSeq" id="WP_370685804.1">
    <property type="nucleotide sequence ID" value="NZ_AP018929.1"/>
</dbReference>
<dbReference type="KEGG" id="step:IC006_0823"/>
<keyword evidence="1" id="KW-0694">RNA-binding</keyword>
<dbReference type="AlphaFoldDB" id="A0A510DTP8"/>
<sequence>MMQAEKEEKQKIRERIWRILEENKLASFPRPVYGRIPNFKGSSKAAERLSSLDIFKKSSLIKVNPDSPQSKVRELVLSAKKKLLVPTPRLKGEFYLLDGKETDSRNFTIKAIASHGERVRIENIDKVDLIVVGSVAVTLNGDRVGKGEGYSELEYAILRELEKVNERTPVVTTVHEVQIVDMIPREPFDLALDVIVTPERTITVPNARKPEGLLLDYLEMEKVDETPFLKEYLKRYHPNYFHGKVSS</sequence>
<evidence type="ECO:0000313" key="3">
    <source>
        <dbReference type="Proteomes" id="UP000322983"/>
    </source>
</evidence>
<evidence type="ECO:0000256" key="1">
    <source>
        <dbReference type="ARBA" id="ARBA00022884"/>
    </source>
</evidence>
<keyword evidence="3" id="KW-1185">Reference proteome</keyword>
<protein>
    <recommendedName>
        <fullName evidence="4">5-formyltetrahydrofolate cyclo-ligase</fullName>
    </recommendedName>
</protein>
<evidence type="ECO:0000313" key="2">
    <source>
        <dbReference type="EMBL" id="BBG23539.1"/>
    </source>
</evidence>
<dbReference type="InterPro" id="IPR024185">
    <property type="entry name" value="FTHF_cligase-like_sf"/>
</dbReference>
<evidence type="ECO:0008006" key="4">
    <source>
        <dbReference type="Google" id="ProtNLM"/>
    </source>
</evidence>
<dbReference type="Proteomes" id="UP000322983">
    <property type="component" value="Chromosome"/>
</dbReference>
<dbReference type="FunFam" id="3.40.50.10420:FF:000001">
    <property type="entry name" value="Methenyltetrahydrofolate synthase domain-containing protein"/>
    <property type="match status" value="1"/>
</dbReference>
<proteinExistence type="predicted"/>
<dbReference type="PANTHER" id="PTHR13017">
    <property type="entry name" value="5-FORMYLTETRAHYDROFOLATE CYCLO-LIGASE-RELATED"/>
    <property type="match status" value="1"/>
</dbReference>
<dbReference type="PANTHER" id="PTHR13017:SF0">
    <property type="entry name" value="METHENYLTETRAHYDROFOLATE SYNTHASE DOMAIN-CONTAINING PROTEIN"/>
    <property type="match status" value="1"/>
</dbReference>
<dbReference type="GO" id="GO:0005737">
    <property type="term" value="C:cytoplasm"/>
    <property type="evidence" value="ECO:0007669"/>
    <property type="project" value="TreeGrafter"/>
</dbReference>
<accession>A0A510DTP8</accession>
<dbReference type="GeneID" id="41714624"/>
<dbReference type="Gene3D" id="3.40.50.10420">
    <property type="entry name" value="NagB/RpiA/CoA transferase-like"/>
    <property type="match status" value="1"/>
</dbReference>
<dbReference type="SUPFAM" id="SSF100950">
    <property type="entry name" value="NagB/RpiA/CoA transferase-like"/>
    <property type="match status" value="1"/>
</dbReference>
<dbReference type="STRING" id="1294262.GCA_001316085_01605"/>
<dbReference type="InterPro" id="IPR002698">
    <property type="entry name" value="FTHF_cligase"/>
</dbReference>
<dbReference type="InterPro" id="IPR037171">
    <property type="entry name" value="NagB/RpiA_transferase-like"/>
</dbReference>
<organism evidence="2 3">
    <name type="scientific">Sulfuracidifex tepidarius</name>
    <dbReference type="NCBI Taxonomy" id="1294262"/>
    <lineage>
        <taxon>Archaea</taxon>
        <taxon>Thermoproteota</taxon>
        <taxon>Thermoprotei</taxon>
        <taxon>Sulfolobales</taxon>
        <taxon>Sulfolobaceae</taxon>
        <taxon>Sulfuracidifex</taxon>
    </lineage>
</organism>
<dbReference type="EMBL" id="AP018929">
    <property type="protein sequence ID" value="BBG23539.1"/>
    <property type="molecule type" value="Genomic_DNA"/>
</dbReference>
<name>A0A510DTP8_9CREN</name>